<proteinExistence type="predicted"/>
<accession>A0A7Y0Q2R5</accession>
<keyword evidence="3" id="KW-1185">Reference proteome</keyword>
<evidence type="ECO:0000256" key="1">
    <source>
        <dbReference type="SAM" id="MobiDB-lite"/>
    </source>
</evidence>
<reference evidence="2 3" key="1">
    <citation type="submission" date="2020-04" db="EMBL/GenBank/DDBJ databases">
        <authorList>
            <person name="Zhang R."/>
            <person name="Schippers A."/>
        </authorList>
    </citation>
    <scope>NUCLEOTIDE SEQUENCE [LARGE SCALE GENOMIC DNA]</scope>
    <source>
        <strain evidence="2 3">DSM 109850</strain>
    </source>
</reference>
<dbReference type="RefSeq" id="WP_169100734.1">
    <property type="nucleotide sequence ID" value="NZ_JABBVZ010000051.1"/>
</dbReference>
<evidence type="ECO:0000313" key="3">
    <source>
        <dbReference type="Proteomes" id="UP000533476"/>
    </source>
</evidence>
<organism evidence="2 3">
    <name type="scientific">Sulfobacillus harzensis</name>
    <dbReference type="NCBI Taxonomy" id="2729629"/>
    <lineage>
        <taxon>Bacteria</taxon>
        <taxon>Bacillati</taxon>
        <taxon>Bacillota</taxon>
        <taxon>Clostridia</taxon>
        <taxon>Eubacteriales</taxon>
        <taxon>Clostridiales Family XVII. Incertae Sedis</taxon>
        <taxon>Sulfobacillus</taxon>
    </lineage>
</organism>
<protein>
    <submittedName>
        <fullName evidence="2">Uncharacterized protein</fullName>
    </submittedName>
</protein>
<feature type="region of interest" description="Disordered" evidence="1">
    <location>
        <begin position="171"/>
        <end position="194"/>
    </location>
</feature>
<sequence length="386" mass="42027">MNRSDTMNEEIAVIIEQYADRAEARLPGMGPDWHTVGSTPNVAIEPLMERLRSRPEGMSADPPVAVSLLAVTPETSDLRPPMVVYAPDGVMALFSGDLDPFAPPPPEAIWLKPGERIPDDAPDGSVFVMPHRTPPFHPNTVVIRTHGGGHRLLHHTGGGVLLSPARHAVSRIHRERPTSATPPPEPAAHGPDTQPDHRIAVLMEQYRDHAEAYLPGMGRAWHTTDVTPDGALEYLLQLVRRHHPVIPNGIAPVAVSLVTVHPDTADLHPAMVEYAPAGAMVLFSGRLLPAKVPPPQVHRLRPGDRIPDGAPRGRVFLVPPTIDGLDHEGRCPPDAVVLHAQPGEDHCILHHTGRVVLKFPARLVRIGHGPWGEARHEVHPVKQNTK</sequence>
<dbReference type="AlphaFoldDB" id="A0A7Y0Q2R5"/>
<name>A0A7Y0Q2R5_9FIRM</name>
<dbReference type="EMBL" id="JABBVZ010000051">
    <property type="protein sequence ID" value="NMP23448.1"/>
    <property type="molecule type" value="Genomic_DNA"/>
</dbReference>
<evidence type="ECO:0000313" key="2">
    <source>
        <dbReference type="EMBL" id="NMP23448.1"/>
    </source>
</evidence>
<gene>
    <name evidence="2" type="ORF">HIJ39_13965</name>
</gene>
<comment type="caution">
    <text evidence="2">The sequence shown here is derived from an EMBL/GenBank/DDBJ whole genome shotgun (WGS) entry which is preliminary data.</text>
</comment>
<dbReference type="Proteomes" id="UP000533476">
    <property type="component" value="Unassembled WGS sequence"/>
</dbReference>